<dbReference type="InterPro" id="IPR003959">
    <property type="entry name" value="ATPase_AAA_core"/>
</dbReference>
<dbReference type="Gene3D" id="1.10.8.60">
    <property type="match status" value="1"/>
</dbReference>
<dbReference type="EC" id="3.6.4.6" evidence="3"/>
<evidence type="ECO:0000256" key="5">
    <source>
        <dbReference type="ARBA" id="ARBA00022741"/>
    </source>
</evidence>
<dbReference type="GO" id="GO:0016197">
    <property type="term" value="P:endosomal transport"/>
    <property type="evidence" value="ECO:0007669"/>
    <property type="project" value="TreeGrafter"/>
</dbReference>
<dbReference type="Pfam" id="PF09336">
    <property type="entry name" value="Vps4_C"/>
    <property type="match status" value="1"/>
</dbReference>
<dbReference type="InterPro" id="IPR045253">
    <property type="entry name" value="VPS4_MIT"/>
</dbReference>
<dbReference type="FunFam" id="1.20.58.80:FF:000004">
    <property type="entry name" value="Vacuolar protein sorting-associated protein 4"/>
    <property type="match status" value="1"/>
</dbReference>
<dbReference type="SMART" id="SM00382">
    <property type="entry name" value="AAA"/>
    <property type="match status" value="1"/>
</dbReference>
<keyword evidence="5" id="KW-0547">Nucleotide-binding</keyword>
<comment type="subcellular location">
    <subcellularLocation>
        <location evidence="1">Endosome membrane</location>
        <topology evidence="1">Peripheral membrane protein</topology>
    </subcellularLocation>
</comment>
<keyword evidence="16" id="KW-1185">Reference proteome</keyword>
<evidence type="ECO:0000313" key="16">
    <source>
        <dbReference type="Proteomes" id="UP000315783"/>
    </source>
</evidence>
<dbReference type="InterPro" id="IPR027417">
    <property type="entry name" value="P-loop_NTPase"/>
</dbReference>
<evidence type="ECO:0000256" key="6">
    <source>
        <dbReference type="ARBA" id="ARBA00022753"/>
    </source>
</evidence>
<evidence type="ECO:0000256" key="11">
    <source>
        <dbReference type="ARBA" id="ARBA00048883"/>
    </source>
</evidence>
<name>A0A545VT02_9HYPO</name>
<dbReference type="Proteomes" id="UP000315783">
    <property type="component" value="Unassembled WGS sequence"/>
</dbReference>
<dbReference type="AlphaFoldDB" id="A0A545VT02"/>
<evidence type="ECO:0000256" key="12">
    <source>
        <dbReference type="SAM" id="MobiDB-lite"/>
    </source>
</evidence>
<dbReference type="GO" id="GO:0010008">
    <property type="term" value="C:endosome membrane"/>
    <property type="evidence" value="ECO:0007669"/>
    <property type="project" value="UniProtKB-SubCell"/>
</dbReference>
<keyword evidence="7" id="KW-0378">Hydrolase</keyword>
<evidence type="ECO:0000256" key="10">
    <source>
        <dbReference type="ARBA" id="ARBA00023136"/>
    </source>
</evidence>
<dbReference type="GO" id="GO:0005524">
    <property type="term" value="F:ATP binding"/>
    <property type="evidence" value="ECO:0007669"/>
    <property type="project" value="UniProtKB-KW"/>
</dbReference>
<evidence type="ECO:0000259" key="14">
    <source>
        <dbReference type="SMART" id="SM00745"/>
    </source>
</evidence>
<dbReference type="GO" id="GO:0007033">
    <property type="term" value="P:vacuole organization"/>
    <property type="evidence" value="ECO:0007669"/>
    <property type="project" value="TreeGrafter"/>
</dbReference>
<evidence type="ECO:0000256" key="3">
    <source>
        <dbReference type="ARBA" id="ARBA00012674"/>
    </source>
</evidence>
<evidence type="ECO:0000256" key="9">
    <source>
        <dbReference type="ARBA" id="ARBA00022927"/>
    </source>
</evidence>
<dbReference type="Gene3D" id="3.40.50.300">
    <property type="entry name" value="P-loop containing nucleotide triphosphate hydrolases"/>
    <property type="match status" value="1"/>
</dbReference>
<keyword evidence="10" id="KW-0472">Membrane</keyword>
<keyword evidence="4" id="KW-0813">Transport</keyword>
<dbReference type="InterPro" id="IPR036181">
    <property type="entry name" value="MIT_dom_sf"/>
</dbReference>
<dbReference type="InterPro" id="IPR029063">
    <property type="entry name" value="SAM-dependent_MTases_sf"/>
</dbReference>
<feature type="domain" description="AAA+ ATPase" evidence="13">
    <location>
        <begin position="161"/>
        <end position="296"/>
    </location>
</feature>
<keyword evidence="9" id="KW-0653">Protein transport</keyword>
<sequence length="946" mass="105804">MSTNFRDRAIAEVQKAIAADHNKEYQKAFDLYMSSMELWVKALKWEKNKALKTTMQEKMATYLDRAEKLKQFLQAEADNNTNGGKGLMGANGSSAGGKSKGSNDDDDNKKLRNALSGAILQERPNVRWEDIAGLEAAKETLKEAVVLPIKFPSLFQGKRQAWKGILLYGPPGTGKSYLAKAVATEANSTFFSISSSDLVSKWMGESERLVKLLFSMARENKPSVIFIDEIDALCGPRGEGESEASRRIKTEILVQMDGVGNDSKGILVLGATNIPWQLDAAIRRRFQRRVHIGLPDNNGRARMFKLAIGDTDTALQSSDYNTLASKSDGFSGSDISNVVQHALMRPVRKILQATHFKAVMKDGNRMLTPCSPGDPEKIEMTYDDVKSDELLAPDVALQDFEVALEDSHPTVSKDDIEKQVAWTNEFGSEADIINYIGHSLKRHAGCDLLDLNPGTGLWSKALHEAVQPRKHILLDLDADFYQPFLGDLVSKPNVELIQKSGIIWENLEHVVASRFTTQTKVTPRAESPPQRNDTLLVTANLSMCPKRPYWGFDNVGTMVLYQFLSSIRQSSLLQQYGLVRFLIWTNDEDKHRVLPRSILRRRRSAFEAELSCDWLHEVCGAAFDVHGRMALRDEWLNVESCAGAMARMEASGLEMPAHRQTETYRRIRADPVALMGRKLADWETPQLARPYVEELTRLRSTEGPDSPSSELLRRRQLEYRDRHEHKLADRFGALLRQRAAAIALAGTADFAAQDAAYTAAVARLPKNKAAEYQRLADNHHLFRQAPPALLWDRRAYEPLVARSTEFFPNAPTTLLDMQPKAVAPLLRQYGPATPRSGAMSDVLLHLWFANVLGPLEDGLERLWGGFGSERPRCPSFDDPRRGGSPLSGAGRVLARCVNEAQWLEILGAWMDWPFRPPYTQLLSRWSEEVDVADDEDTKSGAQGLGF</sequence>
<dbReference type="CDD" id="cd02678">
    <property type="entry name" value="MIT_VPS4"/>
    <property type="match status" value="1"/>
</dbReference>
<feature type="compositionally biased region" description="Basic and acidic residues" evidence="12">
    <location>
        <begin position="101"/>
        <end position="110"/>
    </location>
</feature>
<evidence type="ECO:0000256" key="2">
    <source>
        <dbReference type="ARBA" id="ARBA00006914"/>
    </source>
</evidence>
<comment type="catalytic activity">
    <reaction evidence="11">
        <text>ATP + H2O = ADP + phosphate + H(+)</text>
        <dbReference type="Rhea" id="RHEA:13065"/>
        <dbReference type="ChEBI" id="CHEBI:15377"/>
        <dbReference type="ChEBI" id="CHEBI:15378"/>
        <dbReference type="ChEBI" id="CHEBI:30616"/>
        <dbReference type="ChEBI" id="CHEBI:43474"/>
        <dbReference type="ChEBI" id="CHEBI:456216"/>
        <dbReference type="EC" id="3.6.4.6"/>
    </reaction>
</comment>
<keyword evidence="6" id="KW-0967">Endosome</keyword>
<reference evidence="15 16" key="1">
    <citation type="journal article" date="2019" name="Appl. Microbiol. Biotechnol.">
        <title>Genome sequence of Isaria javanica and comparative genome analysis insights into family S53 peptidase evolution in fungal entomopathogens.</title>
        <authorList>
            <person name="Lin R."/>
            <person name="Zhang X."/>
            <person name="Xin B."/>
            <person name="Zou M."/>
            <person name="Gao Y."/>
            <person name="Qin F."/>
            <person name="Hu Q."/>
            <person name="Xie B."/>
            <person name="Cheng X."/>
        </authorList>
    </citation>
    <scope>NUCLEOTIDE SEQUENCE [LARGE SCALE GENOMIC DNA]</scope>
    <source>
        <strain evidence="15 16">IJ1G</strain>
    </source>
</reference>
<feature type="region of interest" description="Disordered" evidence="12">
    <location>
        <begin position="80"/>
        <end position="110"/>
    </location>
</feature>
<dbReference type="GO" id="GO:0016887">
    <property type="term" value="F:ATP hydrolysis activity"/>
    <property type="evidence" value="ECO:0007669"/>
    <property type="project" value="InterPro"/>
</dbReference>
<comment type="caution">
    <text evidence="15">The sequence shown here is derived from an EMBL/GenBank/DDBJ whole genome shotgun (WGS) entry which is preliminary data.</text>
</comment>
<dbReference type="OrthoDB" id="29072at2759"/>
<dbReference type="SUPFAM" id="SSF116846">
    <property type="entry name" value="MIT domain"/>
    <property type="match status" value="1"/>
</dbReference>
<dbReference type="CDD" id="cd19521">
    <property type="entry name" value="RecA-like_VPS4"/>
    <property type="match status" value="1"/>
</dbReference>
<dbReference type="SMART" id="SM00745">
    <property type="entry name" value="MIT"/>
    <property type="match status" value="1"/>
</dbReference>
<dbReference type="InterPro" id="IPR007330">
    <property type="entry name" value="MIT_dom"/>
</dbReference>
<accession>A0A545VT02</accession>
<dbReference type="SUPFAM" id="SSF52540">
    <property type="entry name" value="P-loop containing nucleoside triphosphate hydrolases"/>
    <property type="match status" value="1"/>
</dbReference>
<comment type="similarity">
    <text evidence="2">Belongs to the AAA ATPase family.</text>
</comment>
<dbReference type="InterPro" id="IPR003593">
    <property type="entry name" value="AAA+_ATPase"/>
</dbReference>
<protein>
    <recommendedName>
        <fullName evidence="3">vesicle-fusing ATPase</fullName>
        <ecNumber evidence="3">3.6.4.6</ecNumber>
    </recommendedName>
</protein>
<dbReference type="InterPro" id="IPR003960">
    <property type="entry name" value="ATPase_AAA_CS"/>
</dbReference>
<dbReference type="GO" id="GO:0015031">
    <property type="term" value="P:protein transport"/>
    <property type="evidence" value="ECO:0007669"/>
    <property type="project" value="UniProtKB-KW"/>
</dbReference>
<gene>
    <name evidence="15" type="ORF">IF1G_08266</name>
</gene>
<dbReference type="Pfam" id="PF04212">
    <property type="entry name" value="MIT"/>
    <property type="match status" value="1"/>
</dbReference>
<dbReference type="STRING" id="43265.A0A545VT02"/>
<evidence type="ECO:0000256" key="4">
    <source>
        <dbReference type="ARBA" id="ARBA00022448"/>
    </source>
</evidence>
<feature type="compositionally biased region" description="Gly residues" evidence="12">
    <location>
        <begin position="83"/>
        <end position="99"/>
    </location>
</feature>
<dbReference type="FunFam" id="1.10.8.60:FF:000015">
    <property type="entry name" value="vacuolar protein sorting-associated protein 4A"/>
    <property type="match status" value="1"/>
</dbReference>
<dbReference type="GO" id="GO:0045324">
    <property type="term" value="P:late endosome to vacuole transport"/>
    <property type="evidence" value="ECO:0007669"/>
    <property type="project" value="UniProtKB-ARBA"/>
</dbReference>
<evidence type="ECO:0000259" key="13">
    <source>
        <dbReference type="SMART" id="SM00382"/>
    </source>
</evidence>
<evidence type="ECO:0000256" key="1">
    <source>
        <dbReference type="ARBA" id="ARBA00004481"/>
    </source>
</evidence>
<evidence type="ECO:0000313" key="15">
    <source>
        <dbReference type="EMBL" id="TQV92963.1"/>
    </source>
</evidence>
<dbReference type="PROSITE" id="PS00674">
    <property type="entry name" value="AAA"/>
    <property type="match status" value="1"/>
</dbReference>
<dbReference type="PANTHER" id="PTHR23074">
    <property type="entry name" value="AAA DOMAIN-CONTAINING"/>
    <property type="match status" value="1"/>
</dbReference>
<dbReference type="InterPro" id="IPR041569">
    <property type="entry name" value="AAA_lid_3"/>
</dbReference>
<dbReference type="SUPFAM" id="SSF53335">
    <property type="entry name" value="S-adenosyl-L-methionine-dependent methyltransferases"/>
    <property type="match status" value="1"/>
</dbReference>
<dbReference type="Gene3D" id="3.40.50.150">
    <property type="entry name" value="Vaccinia Virus protein VP39"/>
    <property type="match status" value="1"/>
</dbReference>
<dbReference type="InterPro" id="IPR050304">
    <property type="entry name" value="MT-severing_AAA_ATPase"/>
</dbReference>
<dbReference type="Gene3D" id="1.20.58.80">
    <property type="entry name" value="Phosphotransferase system, lactose/cellobiose-type IIA subunit"/>
    <property type="match status" value="1"/>
</dbReference>
<dbReference type="EMBL" id="SPUK01000013">
    <property type="protein sequence ID" value="TQV92963.1"/>
    <property type="molecule type" value="Genomic_DNA"/>
</dbReference>
<keyword evidence="8" id="KW-0067">ATP-binding</keyword>
<dbReference type="Pfam" id="PF00004">
    <property type="entry name" value="AAA"/>
    <property type="match status" value="1"/>
</dbReference>
<dbReference type="Pfam" id="PF17862">
    <property type="entry name" value="AAA_lid_3"/>
    <property type="match status" value="1"/>
</dbReference>
<evidence type="ECO:0000256" key="7">
    <source>
        <dbReference type="ARBA" id="ARBA00022801"/>
    </source>
</evidence>
<dbReference type="FunFam" id="3.40.50.300:FF:000043">
    <property type="entry name" value="Vacuolar protein sorting-associated protein 4"/>
    <property type="match status" value="1"/>
</dbReference>
<feature type="domain" description="MIT" evidence="14">
    <location>
        <begin position="2"/>
        <end position="79"/>
    </location>
</feature>
<proteinExistence type="inferred from homology"/>
<dbReference type="PANTHER" id="PTHR23074:SF83">
    <property type="entry name" value="VACUOLAR PROTEIN SORTING-ASSOCIATED PROTEIN 4A"/>
    <property type="match status" value="1"/>
</dbReference>
<evidence type="ECO:0000256" key="8">
    <source>
        <dbReference type="ARBA" id="ARBA00022840"/>
    </source>
</evidence>
<organism evidence="15 16">
    <name type="scientific">Cordyceps javanica</name>
    <dbReference type="NCBI Taxonomy" id="43265"/>
    <lineage>
        <taxon>Eukaryota</taxon>
        <taxon>Fungi</taxon>
        <taxon>Dikarya</taxon>
        <taxon>Ascomycota</taxon>
        <taxon>Pezizomycotina</taxon>
        <taxon>Sordariomycetes</taxon>
        <taxon>Hypocreomycetidae</taxon>
        <taxon>Hypocreales</taxon>
        <taxon>Cordycipitaceae</taxon>
        <taxon>Cordyceps</taxon>
    </lineage>
</organism>
<dbReference type="InterPro" id="IPR015415">
    <property type="entry name" value="Spast_Vps4_C"/>
</dbReference>